<comment type="cofactor">
    <cofactor evidence="11">
        <name>Mg(2+)</name>
        <dbReference type="ChEBI" id="CHEBI:18420"/>
    </cofactor>
    <text evidence="11">Binds 1 Mg(2+) ion per subunit.</text>
</comment>
<dbReference type="CDD" id="cd00464">
    <property type="entry name" value="SK"/>
    <property type="match status" value="1"/>
</dbReference>
<dbReference type="PANTHER" id="PTHR21087:SF16">
    <property type="entry name" value="SHIKIMATE KINASE 1, CHLOROPLASTIC"/>
    <property type="match status" value="1"/>
</dbReference>
<sequence>MEIKQIERIALIGFMATGKSTIGPLLAERLGYVFIDTDELVEAAAKMKISEIFNNLGESVFREAEHDALKLVINMEKAVISTGGGIILFERNRKLLRTKTFVVNLTCRPETIFKRIQGDQTRPLLDTEDPLKRITLLMAERRKYYEDCDFQISTEDFSEIECCEKIESAYKKSKKRPVDPTGL</sequence>
<comment type="caution">
    <text evidence="11">Lacks conserved residue(s) required for the propagation of feature annotation.</text>
</comment>
<dbReference type="GO" id="GO:0009423">
    <property type="term" value="P:chorismate biosynthetic process"/>
    <property type="evidence" value="ECO:0007669"/>
    <property type="project" value="UniProtKB-UniRule"/>
</dbReference>
<name>A0A0L6TZM7_9FIRM</name>
<organism evidence="12 13">
    <name type="scientific">Acetobacterium bakii</name>
    <dbReference type="NCBI Taxonomy" id="52689"/>
    <lineage>
        <taxon>Bacteria</taxon>
        <taxon>Bacillati</taxon>
        <taxon>Bacillota</taxon>
        <taxon>Clostridia</taxon>
        <taxon>Eubacteriales</taxon>
        <taxon>Eubacteriaceae</taxon>
        <taxon>Acetobacterium</taxon>
    </lineage>
</organism>
<keyword evidence="11" id="KW-0479">Metal-binding</keyword>
<keyword evidence="11" id="KW-0460">Magnesium</keyword>
<dbReference type="SUPFAM" id="SSF52540">
    <property type="entry name" value="P-loop containing nucleoside triphosphate hydrolases"/>
    <property type="match status" value="1"/>
</dbReference>
<evidence type="ECO:0000256" key="10">
    <source>
        <dbReference type="ARBA" id="ARBA00048567"/>
    </source>
</evidence>
<dbReference type="GO" id="GO:0005829">
    <property type="term" value="C:cytosol"/>
    <property type="evidence" value="ECO:0007669"/>
    <property type="project" value="TreeGrafter"/>
</dbReference>
<comment type="pathway">
    <text evidence="1 11">Metabolic intermediate biosynthesis; chorismate biosynthesis; chorismate from D-erythrose 4-phosphate and phosphoenolpyruvate: step 5/7.</text>
</comment>
<keyword evidence="9 11" id="KW-0057">Aromatic amino acid biosynthesis</keyword>
<dbReference type="UniPathway" id="UPA00053">
    <property type="reaction ID" value="UER00088"/>
</dbReference>
<dbReference type="PROSITE" id="PS01128">
    <property type="entry name" value="SHIKIMATE_KINASE"/>
    <property type="match status" value="1"/>
</dbReference>
<evidence type="ECO:0000256" key="11">
    <source>
        <dbReference type="HAMAP-Rule" id="MF_00109"/>
    </source>
</evidence>
<evidence type="ECO:0000256" key="1">
    <source>
        <dbReference type="ARBA" id="ARBA00004842"/>
    </source>
</evidence>
<evidence type="ECO:0000313" key="13">
    <source>
        <dbReference type="Proteomes" id="UP000036873"/>
    </source>
</evidence>
<reference evidence="13" key="1">
    <citation type="submission" date="2015-07" db="EMBL/GenBank/DDBJ databases">
        <title>Draft genome sequence of Acetobacterium bakii DSM 8293, a potential psychrophilic chemical producer through syngas fermentation.</title>
        <authorList>
            <person name="Song Y."/>
            <person name="Hwang S."/>
            <person name="Cho B.-K."/>
        </authorList>
    </citation>
    <scope>NUCLEOTIDE SEQUENCE [LARGE SCALE GENOMIC DNA]</scope>
    <source>
        <strain evidence="13">DSM 8239</strain>
    </source>
</reference>
<evidence type="ECO:0000256" key="5">
    <source>
        <dbReference type="ARBA" id="ARBA00022679"/>
    </source>
</evidence>
<accession>A0A0L6TZM7</accession>
<keyword evidence="8 11" id="KW-0067">ATP-binding</keyword>
<comment type="catalytic activity">
    <reaction evidence="10 11">
        <text>shikimate + ATP = 3-phosphoshikimate + ADP + H(+)</text>
        <dbReference type="Rhea" id="RHEA:13121"/>
        <dbReference type="ChEBI" id="CHEBI:15378"/>
        <dbReference type="ChEBI" id="CHEBI:30616"/>
        <dbReference type="ChEBI" id="CHEBI:36208"/>
        <dbReference type="ChEBI" id="CHEBI:145989"/>
        <dbReference type="ChEBI" id="CHEBI:456216"/>
        <dbReference type="EC" id="2.7.1.71"/>
    </reaction>
</comment>
<keyword evidence="6 11" id="KW-0547">Nucleotide-binding</keyword>
<dbReference type="EC" id="2.7.1.71" evidence="3 11"/>
<evidence type="ECO:0000313" key="12">
    <source>
        <dbReference type="EMBL" id="KNZ41698.1"/>
    </source>
</evidence>
<dbReference type="PRINTS" id="PR01100">
    <property type="entry name" value="SHIKIMTKNASE"/>
</dbReference>
<feature type="binding site" evidence="11">
    <location>
        <position position="62"/>
    </location>
    <ligand>
        <name>substrate</name>
    </ligand>
</feature>
<dbReference type="GO" id="GO:0009073">
    <property type="term" value="P:aromatic amino acid family biosynthetic process"/>
    <property type="evidence" value="ECO:0007669"/>
    <property type="project" value="UniProtKB-KW"/>
</dbReference>
<dbReference type="InterPro" id="IPR000623">
    <property type="entry name" value="Shikimate_kinase/TSH1"/>
</dbReference>
<evidence type="ECO:0000256" key="7">
    <source>
        <dbReference type="ARBA" id="ARBA00022777"/>
    </source>
</evidence>
<evidence type="ECO:0000256" key="3">
    <source>
        <dbReference type="ARBA" id="ARBA00012154"/>
    </source>
</evidence>
<evidence type="ECO:0000256" key="4">
    <source>
        <dbReference type="ARBA" id="ARBA00022605"/>
    </source>
</evidence>
<dbReference type="Pfam" id="PF01202">
    <property type="entry name" value="SKI"/>
    <property type="match status" value="1"/>
</dbReference>
<dbReference type="EMBL" id="LGYO01000025">
    <property type="protein sequence ID" value="KNZ41698.1"/>
    <property type="molecule type" value="Genomic_DNA"/>
</dbReference>
<gene>
    <name evidence="11" type="primary">aroK</name>
    <name evidence="12" type="ORF">AKG39_10435</name>
</gene>
<feature type="binding site" evidence="11">
    <location>
        <position position="122"/>
    </location>
    <ligand>
        <name>ATP</name>
        <dbReference type="ChEBI" id="CHEBI:30616"/>
    </ligand>
</feature>
<dbReference type="STRING" id="52689.AKG39_10435"/>
<comment type="similarity">
    <text evidence="2 11">Belongs to the shikimate kinase family.</text>
</comment>
<keyword evidence="4 11" id="KW-0028">Amino-acid biosynthesis</keyword>
<dbReference type="PATRIC" id="fig|52689.4.peg.1304"/>
<dbReference type="Proteomes" id="UP000036873">
    <property type="component" value="Unassembled WGS sequence"/>
</dbReference>
<dbReference type="GO" id="GO:0000287">
    <property type="term" value="F:magnesium ion binding"/>
    <property type="evidence" value="ECO:0007669"/>
    <property type="project" value="UniProtKB-UniRule"/>
</dbReference>
<evidence type="ECO:0000256" key="6">
    <source>
        <dbReference type="ARBA" id="ARBA00022741"/>
    </source>
</evidence>
<feature type="binding site" evidence="11">
    <location>
        <begin position="16"/>
        <end position="21"/>
    </location>
    <ligand>
        <name>ATP</name>
        <dbReference type="ChEBI" id="CHEBI:30616"/>
    </ligand>
</feature>
<dbReference type="InterPro" id="IPR031322">
    <property type="entry name" value="Shikimate/glucono_kinase"/>
</dbReference>
<dbReference type="RefSeq" id="WP_050740340.1">
    <property type="nucleotide sequence ID" value="NZ_LGYO01000025.1"/>
</dbReference>
<feature type="binding site" evidence="11">
    <location>
        <position position="141"/>
    </location>
    <ligand>
        <name>substrate</name>
    </ligand>
</feature>
<dbReference type="OrthoDB" id="9800332at2"/>
<evidence type="ECO:0000256" key="9">
    <source>
        <dbReference type="ARBA" id="ARBA00023141"/>
    </source>
</evidence>
<dbReference type="GO" id="GO:0004765">
    <property type="term" value="F:shikimate kinase activity"/>
    <property type="evidence" value="ECO:0007669"/>
    <property type="project" value="UniProtKB-UniRule"/>
</dbReference>
<proteinExistence type="inferred from homology"/>
<comment type="subunit">
    <text evidence="11">Monomer.</text>
</comment>
<keyword evidence="11" id="KW-0963">Cytoplasm</keyword>
<dbReference type="AlphaFoldDB" id="A0A0L6TZM7"/>
<feature type="binding site" evidence="11">
    <location>
        <position position="38"/>
    </location>
    <ligand>
        <name>substrate</name>
    </ligand>
</feature>
<dbReference type="GO" id="GO:0005524">
    <property type="term" value="F:ATP binding"/>
    <property type="evidence" value="ECO:0007669"/>
    <property type="project" value="UniProtKB-UniRule"/>
</dbReference>
<dbReference type="HAMAP" id="MF_00109">
    <property type="entry name" value="Shikimate_kinase"/>
    <property type="match status" value="1"/>
</dbReference>
<feature type="binding site" evidence="11">
    <location>
        <position position="20"/>
    </location>
    <ligand>
        <name>Mg(2+)</name>
        <dbReference type="ChEBI" id="CHEBI:18420"/>
    </ligand>
</feature>
<comment type="subcellular location">
    <subcellularLocation>
        <location evidence="11">Cytoplasm</location>
    </subcellularLocation>
</comment>
<keyword evidence="13" id="KW-1185">Reference proteome</keyword>
<keyword evidence="5 11" id="KW-0808">Transferase</keyword>
<protein>
    <recommendedName>
        <fullName evidence="3 11">Shikimate kinase</fullName>
        <shortName evidence="11">SK</shortName>
        <ecNumber evidence="3 11">2.7.1.71</ecNumber>
    </recommendedName>
</protein>
<dbReference type="GO" id="GO:0008652">
    <property type="term" value="P:amino acid biosynthetic process"/>
    <property type="evidence" value="ECO:0007669"/>
    <property type="project" value="UniProtKB-KW"/>
</dbReference>
<dbReference type="Gene3D" id="3.40.50.300">
    <property type="entry name" value="P-loop containing nucleotide triphosphate hydrolases"/>
    <property type="match status" value="1"/>
</dbReference>
<keyword evidence="7 11" id="KW-0418">Kinase</keyword>
<comment type="function">
    <text evidence="11">Catalyzes the specific phosphorylation of the 3-hydroxyl group of shikimic acid using ATP as a cosubstrate.</text>
</comment>
<evidence type="ECO:0000256" key="2">
    <source>
        <dbReference type="ARBA" id="ARBA00006997"/>
    </source>
</evidence>
<feature type="binding site" evidence="11">
    <location>
        <position position="84"/>
    </location>
    <ligand>
        <name>substrate</name>
    </ligand>
</feature>
<dbReference type="PANTHER" id="PTHR21087">
    <property type="entry name" value="SHIKIMATE KINASE"/>
    <property type="match status" value="1"/>
</dbReference>
<dbReference type="InterPro" id="IPR023000">
    <property type="entry name" value="Shikimate_kinase_CS"/>
</dbReference>
<dbReference type="InterPro" id="IPR027417">
    <property type="entry name" value="P-loop_NTPase"/>
</dbReference>
<comment type="caution">
    <text evidence="12">The sequence shown here is derived from an EMBL/GenBank/DDBJ whole genome shotgun (WGS) entry which is preliminary data.</text>
</comment>
<evidence type="ECO:0000256" key="8">
    <source>
        <dbReference type="ARBA" id="ARBA00022840"/>
    </source>
</evidence>